<keyword evidence="7" id="KW-0406">Ion transport</keyword>
<evidence type="ECO:0000259" key="13">
    <source>
        <dbReference type="Pfam" id="PF00593"/>
    </source>
</evidence>
<evidence type="ECO:0000256" key="2">
    <source>
        <dbReference type="ARBA" id="ARBA00022448"/>
    </source>
</evidence>
<dbReference type="PANTHER" id="PTHR32552">
    <property type="entry name" value="FERRICHROME IRON RECEPTOR-RELATED"/>
    <property type="match status" value="1"/>
</dbReference>
<keyword evidence="12" id="KW-0732">Signal</keyword>
<evidence type="ECO:0000256" key="3">
    <source>
        <dbReference type="ARBA" id="ARBA00022452"/>
    </source>
</evidence>
<evidence type="ECO:0000256" key="4">
    <source>
        <dbReference type="ARBA" id="ARBA00022496"/>
    </source>
</evidence>
<dbReference type="EMBL" id="JACHNY010000005">
    <property type="protein sequence ID" value="MBB4618616.1"/>
    <property type="molecule type" value="Genomic_DNA"/>
</dbReference>
<comment type="similarity">
    <text evidence="11">Belongs to the TonB-dependent receptor family.</text>
</comment>
<gene>
    <name evidence="15" type="ORF">GGQ96_002759</name>
</gene>
<comment type="caution">
    <text evidence="15">The sequence shown here is derived from an EMBL/GenBank/DDBJ whole genome shotgun (WGS) entry which is preliminary data.</text>
</comment>
<evidence type="ECO:0000256" key="12">
    <source>
        <dbReference type="SAM" id="SignalP"/>
    </source>
</evidence>
<evidence type="ECO:0000256" key="11">
    <source>
        <dbReference type="RuleBase" id="RU003357"/>
    </source>
</evidence>
<feature type="domain" description="TonB-dependent receptor-like beta-barrel" evidence="13">
    <location>
        <begin position="393"/>
        <end position="739"/>
    </location>
</feature>
<keyword evidence="8 11" id="KW-0798">TonB box</keyword>
<dbReference type="RefSeq" id="WP_184115618.1">
    <property type="nucleotide sequence ID" value="NZ_JACHNY010000005.1"/>
</dbReference>
<feature type="chain" id="PRO_5030702398" evidence="12">
    <location>
        <begin position="27"/>
        <end position="777"/>
    </location>
</feature>
<dbReference type="InterPro" id="IPR039426">
    <property type="entry name" value="TonB-dep_rcpt-like"/>
</dbReference>
<feature type="signal peptide" evidence="12">
    <location>
        <begin position="1"/>
        <end position="26"/>
    </location>
</feature>
<keyword evidence="15" id="KW-0675">Receptor</keyword>
<feature type="domain" description="TonB-dependent receptor plug" evidence="14">
    <location>
        <begin position="158"/>
        <end position="241"/>
    </location>
</feature>
<evidence type="ECO:0000313" key="16">
    <source>
        <dbReference type="Proteomes" id="UP000574769"/>
    </source>
</evidence>
<keyword evidence="4" id="KW-0410">Iron transport</keyword>
<dbReference type="GO" id="GO:0009279">
    <property type="term" value="C:cell outer membrane"/>
    <property type="evidence" value="ECO:0007669"/>
    <property type="project" value="UniProtKB-SubCell"/>
</dbReference>
<evidence type="ECO:0000313" key="15">
    <source>
        <dbReference type="EMBL" id="MBB4618616.1"/>
    </source>
</evidence>
<evidence type="ECO:0000256" key="8">
    <source>
        <dbReference type="ARBA" id="ARBA00023077"/>
    </source>
</evidence>
<dbReference type="Proteomes" id="UP000574769">
    <property type="component" value="Unassembled WGS sequence"/>
</dbReference>
<dbReference type="Gene3D" id="2.40.170.20">
    <property type="entry name" value="TonB-dependent receptor, beta-barrel domain"/>
    <property type="match status" value="1"/>
</dbReference>
<evidence type="ECO:0000256" key="7">
    <source>
        <dbReference type="ARBA" id="ARBA00023065"/>
    </source>
</evidence>
<organism evidence="15 16">
    <name type="scientific">Sphingomonas abaci</name>
    <dbReference type="NCBI Taxonomy" id="237611"/>
    <lineage>
        <taxon>Bacteria</taxon>
        <taxon>Pseudomonadati</taxon>
        <taxon>Pseudomonadota</taxon>
        <taxon>Alphaproteobacteria</taxon>
        <taxon>Sphingomonadales</taxon>
        <taxon>Sphingomonadaceae</taxon>
        <taxon>Sphingomonas</taxon>
    </lineage>
</organism>
<reference evidence="15 16" key="1">
    <citation type="submission" date="2020-08" db="EMBL/GenBank/DDBJ databases">
        <title>Genomic Encyclopedia of Type Strains, Phase IV (KMG-IV): sequencing the most valuable type-strain genomes for metagenomic binning, comparative biology and taxonomic classification.</title>
        <authorList>
            <person name="Goeker M."/>
        </authorList>
    </citation>
    <scope>NUCLEOTIDE SEQUENCE [LARGE SCALE GENOMIC DNA]</scope>
    <source>
        <strain evidence="15 16">DSM 15867</strain>
    </source>
</reference>
<dbReference type="AlphaFoldDB" id="A0A7W7EYW3"/>
<keyword evidence="3" id="KW-1134">Transmembrane beta strand</keyword>
<proteinExistence type="inferred from homology"/>
<accession>A0A7W7EYW3</accession>
<evidence type="ECO:0000256" key="9">
    <source>
        <dbReference type="ARBA" id="ARBA00023136"/>
    </source>
</evidence>
<evidence type="ECO:0000256" key="1">
    <source>
        <dbReference type="ARBA" id="ARBA00004571"/>
    </source>
</evidence>
<evidence type="ECO:0000259" key="14">
    <source>
        <dbReference type="Pfam" id="PF07715"/>
    </source>
</evidence>
<dbReference type="InterPro" id="IPR012910">
    <property type="entry name" value="Plug_dom"/>
</dbReference>
<evidence type="ECO:0000256" key="10">
    <source>
        <dbReference type="ARBA" id="ARBA00023237"/>
    </source>
</evidence>
<dbReference type="InterPro" id="IPR036942">
    <property type="entry name" value="Beta-barrel_TonB_sf"/>
</dbReference>
<comment type="subcellular location">
    <subcellularLocation>
        <location evidence="1">Cell outer membrane</location>
        <topology evidence="1">Multi-pass membrane protein</topology>
    </subcellularLocation>
</comment>
<dbReference type="InterPro" id="IPR000531">
    <property type="entry name" value="Beta-barrel_TonB"/>
</dbReference>
<name>A0A7W7EYW3_9SPHN</name>
<dbReference type="Pfam" id="PF00593">
    <property type="entry name" value="TonB_dep_Rec_b-barrel"/>
    <property type="match status" value="1"/>
</dbReference>
<keyword evidence="9 11" id="KW-0472">Membrane</keyword>
<keyword evidence="10" id="KW-0998">Cell outer membrane</keyword>
<keyword evidence="5" id="KW-0812">Transmembrane</keyword>
<dbReference type="GO" id="GO:0006826">
    <property type="term" value="P:iron ion transport"/>
    <property type="evidence" value="ECO:0007669"/>
    <property type="project" value="UniProtKB-KW"/>
</dbReference>
<keyword evidence="6" id="KW-0408">Iron</keyword>
<protein>
    <submittedName>
        <fullName evidence="15">Outer membrane receptor protein involved in Fe transport</fullName>
    </submittedName>
</protein>
<dbReference type="PANTHER" id="PTHR32552:SF81">
    <property type="entry name" value="TONB-DEPENDENT OUTER MEMBRANE RECEPTOR"/>
    <property type="match status" value="1"/>
</dbReference>
<dbReference type="Pfam" id="PF07715">
    <property type="entry name" value="Plug"/>
    <property type="match status" value="1"/>
</dbReference>
<keyword evidence="2" id="KW-0813">Transport</keyword>
<sequence>MRRRGVTWGARAGLAIMAACAAPASAQTVAIDIPAAPLSAAIKVLAEQSGAAIGAPGSLAMVRVRPVRGTLSVAAALRHMLHGTGLRAKPAGPGAWRIEAGRKAPPVTVDQSIDPPPGPDIIVTATKQSEPVSRAALALSVADTRTLAAIGDAPDAGGVATILNGLSSTNLGSGRDRLFLRGIGDSPFDGFGQSSVSVQLDEARLTYDAPDPDLRLIDMAQVELLKGPQGPLYGTGALGGVYRLVPEKPALDQIDGAIRLGIGSTAHGGMQGAADVMANVPVLSDRLAVRLVAYRVGQSGWIDEVGRGPNVNRGESSGGRIAIRARPAGDWTVDLVGVAQGSRIADSQYVERRGQLSRGLRLPEPQDTNIRIASLTATGPLAGFKVTGVVSTARQELDVRYDASARATLLGGTAPATYRDDRRYEVTNAELRAARTDGPVDWLAGASLLVADTDAAGDLIAPGADTLRILRFRRSVIEAALFGEATYRISHDLRGTLGVRLFRSAVADERREVASDAAADRASLRASPSAALAWQANDRLLLFARIASALRPGGIQAAVRPTDQPTRYRADTLRAIDLGLRWQHPATGLSLDLGLFTTRWSNVQADFLRSDGLVITRNAGFANNTGIDTTLGWRPDRRWTIATGLLLQRARIGSGVVTVENPDRRLPVVPDVSAHGEVAYGFDQGDWAIELGARASFVGNARLSFDPGLDRQSQAVTLTAASLTATRGHWTLRLGIDNLFDTRANSFAFGNPFSIALGEQITPVRPRTSALSVRRRF</sequence>
<keyword evidence="16" id="KW-1185">Reference proteome</keyword>
<evidence type="ECO:0000256" key="5">
    <source>
        <dbReference type="ARBA" id="ARBA00022692"/>
    </source>
</evidence>
<dbReference type="SUPFAM" id="SSF56935">
    <property type="entry name" value="Porins"/>
    <property type="match status" value="1"/>
</dbReference>
<evidence type="ECO:0000256" key="6">
    <source>
        <dbReference type="ARBA" id="ARBA00023004"/>
    </source>
</evidence>
<dbReference type="Gene3D" id="3.55.50.30">
    <property type="match status" value="1"/>
</dbReference>